<proteinExistence type="predicted"/>
<reference evidence="2" key="2">
    <citation type="submission" date="2015-06" db="UniProtKB">
        <authorList>
            <consortium name="EnsemblMetazoa"/>
        </authorList>
    </citation>
    <scope>IDENTIFICATION</scope>
</reference>
<dbReference type="EnsemblMetazoa" id="MESCA006027-RA">
    <property type="protein sequence ID" value="MESCA006027-PA"/>
    <property type="gene ID" value="MESCA006027"/>
</dbReference>
<feature type="compositionally biased region" description="Polar residues" evidence="1">
    <location>
        <begin position="16"/>
        <end position="26"/>
    </location>
</feature>
<evidence type="ECO:0000313" key="3">
    <source>
        <dbReference type="Proteomes" id="UP000015102"/>
    </source>
</evidence>
<accession>T1GQW2</accession>
<reference evidence="3" key="1">
    <citation type="submission" date="2013-02" db="EMBL/GenBank/DDBJ databases">
        <authorList>
            <person name="Hughes D."/>
        </authorList>
    </citation>
    <scope>NUCLEOTIDE SEQUENCE</scope>
    <source>
        <strain>Durham</strain>
        <strain evidence="3">NC isolate 2 -- Noor lab</strain>
    </source>
</reference>
<dbReference type="HOGENOM" id="CLU_2266815_0_0_1"/>
<dbReference type="EMBL" id="CAQQ02148282">
    <property type="status" value="NOT_ANNOTATED_CDS"/>
    <property type="molecule type" value="Genomic_DNA"/>
</dbReference>
<dbReference type="STRING" id="36166.T1GQW2"/>
<sequence>MFPGRKSNYSDRKQTNSDSSDQKGGTSSNVNVSSLSKKDASLIINSECCQNGPTPELDILMDYLFHPEERLDNPVSIEWVRWLIAGGRTPEEFASIELSAFEY</sequence>
<dbReference type="EMBL" id="CAQQ02148283">
    <property type="status" value="NOT_ANNOTATED_CDS"/>
    <property type="molecule type" value="Genomic_DNA"/>
</dbReference>
<keyword evidence="3" id="KW-1185">Reference proteome</keyword>
<protein>
    <submittedName>
        <fullName evidence="2">Uncharacterized protein</fullName>
    </submittedName>
</protein>
<dbReference type="AlphaFoldDB" id="T1GQW2"/>
<evidence type="ECO:0000313" key="2">
    <source>
        <dbReference type="EnsemblMetazoa" id="MESCA006027-PA"/>
    </source>
</evidence>
<organism evidence="2 3">
    <name type="scientific">Megaselia scalaris</name>
    <name type="common">Humpbacked fly</name>
    <name type="synonym">Phora scalaris</name>
    <dbReference type="NCBI Taxonomy" id="36166"/>
    <lineage>
        <taxon>Eukaryota</taxon>
        <taxon>Metazoa</taxon>
        <taxon>Ecdysozoa</taxon>
        <taxon>Arthropoda</taxon>
        <taxon>Hexapoda</taxon>
        <taxon>Insecta</taxon>
        <taxon>Pterygota</taxon>
        <taxon>Neoptera</taxon>
        <taxon>Endopterygota</taxon>
        <taxon>Diptera</taxon>
        <taxon>Brachycera</taxon>
        <taxon>Muscomorpha</taxon>
        <taxon>Platypezoidea</taxon>
        <taxon>Phoridae</taxon>
        <taxon>Megaseliini</taxon>
        <taxon>Megaselia</taxon>
    </lineage>
</organism>
<name>T1GQW2_MEGSC</name>
<dbReference type="Proteomes" id="UP000015102">
    <property type="component" value="Unassembled WGS sequence"/>
</dbReference>
<feature type="region of interest" description="Disordered" evidence="1">
    <location>
        <begin position="1"/>
        <end position="34"/>
    </location>
</feature>
<evidence type="ECO:0000256" key="1">
    <source>
        <dbReference type="SAM" id="MobiDB-lite"/>
    </source>
</evidence>